<dbReference type="AlphaFoldDB" id="A0A5J9WQJ4"/>
<dbReference type="EMBL" id="RWGY01000002">
    <property type="protein sequence ID" value="TVU50226.1"/>
    <property type="molecule type" value="Genomic_DNA"/>
</dbReference>
<sequence length="133" mass="13717">MPGLDMRAASPRTPSVAVAALVPLVAELLGLSGLKLVVKLGGAAASAALLALDLKRRYGGGPDLRPWARSGTGSEARQAPHATALTTTACNHGIPSLIYSSSRPGITALGAIRAGHGCFMPFDCNRERVRCWG</sequence>
<comment type="caution">
    <text evidence="1">The sequence shown here is derived from an EMBL/GenBank/DDBJ whole genome shotgun (WGS) entry which is preliminary data.</text>
</comment>
<evidence type="ECO:0000313" key="1">
    <source>
        <dbReference type="EMBL" id="TVU50226.1"/>
    </source>
</evidence>
<keyword evidence="2" id="KW-1185">Reference proteome</keyword>
<reference evidence="1 2" key="1">
    <citation type="journal article" date="2019" name="Sci. Rep.">
        <title>A high-quality genome of Eragrostis curvula grass provides insights into Poaceae evolution and supports new strategies to enhance forage quality.</title>
        <authorList>
            <person name="Carballo J."/>
            <person name="Santos B.A.C.M."/>
            <person name="Zappacosta D."/>
            <person name="Garbus I."/>
            <person name="Selva J.P."/>
            <person name="Gallo C.A."/>
            <person name="Diaz A."/>
            <person name="Albertini E."/>
            <person name="Caccamo M."/>
            <person name="Echenique V."/>
        </authorList>
    </citation>
    <scope>NUCLEOTIDE SEQUENCE [LARGE SCALE GENOMIC DNA]</scope>
    <source>
        <strain evidence="2">cv. Victoria</strain>
        <tissue evidence="1">Leaf</tissue>
    </source>
</reference>
<dbReference type="Proteomes" id="UP000324897">
    <property type="component" value="Chromosome 6"/>
</dbReference>
<proteinExistence type="predicted"/>
<protein>
    <submittedName>
        <fullName evidence="1">Uncharacterized protein</fullName>
    </submittedName>
</protein>
<organism evidence="1 2">
    <name type="scientific">Eragrostis curvula</name>
    <name type="common">weeping love grass</name>
    <dbReference type="NCBI Taxonomy" id="38414"/>
    <lineage>
        <taxon>Eukaryota</taxon>
        <taxon>Viridiplantae</taxon>
        <taxon>Streptophyta</taxon>
        <taxon>Embryophyta</taxon>
        <taxon>Tracheophyta</taxon>
        <taxon>Spermatophyta</taxon>
        <taxon>Magnoliopsida</taxon>
        <taxon>Liliopsida</taxon>
        <taxon>Poales</taxon>
        <taxon>Poaceae</taxon>
        <taxon>PACMAD clade</taxon>
        <taxon>Chloridoideae</taxon>
        <taxon>Eragrostideae</taxon>
        <taxon>Eragrostidinae</taxon>
        <taxon>Eragrostis</taxon>
    </lineage>
</organism>
<accession>A0A5J9WQJ4</accession>
<evidence type="ECO:0000313" key="2">
    <source>
        <dbReference type="Proteomes" id="UP000324897"/>
    </source>
</evidence>
<name>A0A5J9WQJ4_9POAL</name>
<gene>
    <name evidence="1" type="ORF">EJB05_01590</name>
</gene>
<dbReference type="Gramene" id="TVU50226">
    <property type="protein sequence ID" value="TVU50226"/>
    <property type="gene ID" value="EJB05_01590"/>
</dbReference>
<feature type="non-terminal residue" evidence="1">
    <location>
        <position position="1"/>
    </location>
</feature>